<feature type="domain" description="ZZ-type" evidence="11">
    <location>
        <begin position="1524"/>
        <end position="1581"/>
    </location>
</feature>
<feature type="compositionally biased region" description="Basic and acidic residues" evidence="9">
    <location>
        <begin position="1140"/>
        <end position="1156"/>
    </location>
</feature>
<dbReference type="InterPro" id="IPR052260">
    <property type="entry name" value="Autophagy_Rcpt_SigReg"/>
</dbReference>
<feature type="domain" description="ZZ-type" evidence="11">
    <location>
        <begin position="1404"/>
        <end position="1465"/>
    </location>
</feature>
<feature type="compositionally biased region" description="Low complexity" evidence="9">
    <location>
        <begin position="359"/>
        <end position="373"/>
    </location>
</feature>
<feature type="compositionally biased region" description="Polar residues" evidence="9">
    <location>
        <begin position="832"/>
        <end position="854"/>
    </location>
</feature>
<feature type="region of interest" description="Disordered" evidence="9">
    <location>
        <begin position="309"/>
        <end position="450"/>
    </location>
</feature>
<gene>
    <name evidence="13" type="ORF">D9756_002249</name>
</gene>
<dbReference type="GO" id="GO:0016235">
    <property type="term" value="C:aggresome"/>
    <property type="evidence" value="ECO:0007669"/>
    <property type="project" value="TreeGrafter"/>
</dbReference>
<evidence type="ECO:0000256" key="2">
    <source>
        <dbReference type="ARBA" id="ARBA00022723"/>
    </source>
</evidence>
<dbReference type="Gene3D" id="3.30.60.90">
    <property type="match status" value="4"/>
</dbReference>
<dbReference type="GO" id="GO:0007032">
    <property type="term" value="P:endosome organization"/>
    <property type="evidence" value="ECO:0007669"/>
    <property type="project" value="TreeGrafter"/>
</dbReference>
<dbReference type="InterPro" id="IPR013083">
    <property type="entry name" value="Znf_RING/FYVE/PHD"/>
</dbReference>
<keyword evidence="4 7" id="KW-0863">Zinc-finger</keyword>
<evidence type="ECO:0000259" key="10">
    <source>
        <dbReference type="PROSITE" id="PS50089"/>
    </source>
</evidence>
<keyword evidence="3" id="KW-0677">Repeat</keyword>
<dbReference type="InterPro" id="IPR001841">
    <property type="entry name" value="Znf_RING"/>
</dbReference>
<feature type="region of interest" description="Disordered" evidence="9">
    <location>
        <begin position="813"/>
        <end position="887"/>
    </location>
</feature>
<evidence type="ECO:0000256" key="4">
    <source>
        <dbReference type="ARBA" id="ARBA00022771"/>
    </source>
</evidence>
<feature type="region of interest" description="Disordered" evidence="9">
    <location>
        <begin position="1005"/>
        <end position="1024"/>
    </location>
</feature>
<keyword evidence="14" id="KW-1185">Reference proteome</keyword>
<evidence type="ECO:0000313" key="14">
    <source>
        <dbReference type="Proteomes" id="UP000559027"/>
    </source>
</evidence>
<keyword evidence="8" id="KW-0175">Coiled coil</keyword>
<dbReference type="SMART" id="SM00184">
    <property type="entry name" value="RING"/>
    <property type="match status" value="1"/>
</dbReference>
<dbReference type="InterPro" id="IPR044066">
    <property type="entry name" value="TRIAD_supradom"/>
</dbReference>
<dbReference type="GO" id="GO:0005080">
    <property type="term" value="F:protein kinase C binding"/>
    <property type="evidence" value="ECO:0007669"/>
    <property type="project" value="TreeGrafter"/>
</dbReference>
<dbReference type="GO" id="GO:0070530">
    <property type="term" value="F:K63-linked polyubiquitin modification-dependent protein binding"/>
    <property type="evidence" value="ECO:0007669"/>
    <property type="project" value="TreeGrafter"/>
</dbReference>
<dbReference type="Gene3D" id="1.20.120.1750">
    <property type="match status" value="1"/>
</dbReference>
<dbReference type="Pfam" id="PF13639">
    <property type="entry name" value="zf-RING_2"/>
    <property type="match status" value="1"/>
</dbReference>
<dbReference type="GO" id="GO:0000423">
    <property type="term" value="P:mitophagy"/>
    <property type="evidence" value="ECO:0007669"/>
    <property type="project" value="TreeGrafter"/>
</dbReference>
<keyword evidence="1" id="KW-0808">Transferase</keyword>
<dbReference type="InterPro" id="IPR043145">
    <property type="entry name" value="Znf_ZZ_sf"/>
</dbReference>
<feature type="compositionally biased region" description="Polar residues" evidence="9">
    <location>
        <begin position="863"/>
        <end position="876"/>
    </location>
</feature>
<feature type="region of interest" description="Disordered" evidence="9">
    <location>
        <begin position="1051"/>
        <end position="1080"/>
    </location>
</feature>
<keyword evidence="2" id="KW-0479">Metal-binding</keyword>
<feature type="region of interest" description="Disordered" evidence="9">
    <location>
        <begin position="1202"/>
        <end position="1222"/>
    </location>
</feature>
<feature type="domain" description="RING-type" evidence="10">
    <location>
        <begin position="499"/>
        <end position="547"/>
    </location>
</feature>
<evidence type="ECO:0000256" key="5">
    <source>
        <dbReference type="ARBA" id="ARBA00022786"/>
    </source>
</evidence>
<feature type="coiled-coil region" evidence="8">
    <location>
        <begin position="465"/>
        <end position="492"/>
    </location>
</feature>
<dbReference type="Proteomes" id="UP000559027">
    <property type="component" value="Unassembled WGS sequence"/>
</dbReference>
<dbReference type="SUPFAM" id="SSF57850">
    <property type="entry name" value="RING/U-box"/>
    <property type="match status" value="6"/>
</dbReference>
<dbReference type="EMBL" id="JAACJO010000002">
    <property type="protein sequence ID" value="KAF5362469.1"/>
    <property type="molecule type" value="Genomic_DNA"/>
</dbReference>
<evidence type="ECO:0000256" key="8">
    <source>
        <dbReference type="SAM" id="Coils"/>
    </source>
</evidence>
<dbReference type="SUPFAM" id="SSF54277">
    <property type="entry name" value="CAD &amp; PB1 domains"/>
    <property type="match status" value="1"/>
</dbReference>
<dbReference type="GO" id="GO:0008270">
    <property type="term" value="F:zinc ion binding"/>
    <property type="evidence" value="ECO:0007669"/>
    <property type="project" value="UniProtKB-KW"/>
</dbReference>
<proteinExistence type="predicted"/>
<evidence type="ECO:0000259" key="11">
    <source>
        <dbReference type="PROSITE" id="PS50135"/>
    </source>
</evidence>
<dbReference type="PROSITE" id="PS00518">
    <property type="entry name" value="ZF_RING_1"/>
    <property type="match status" value="1"/>
</dbReference>
<evidence type="ECO:0000256" key="6">
    <source>
        <dbReference type="ARBA" id="ARBA00022833"/>
    </source>
</evidence>
<comment type="caution">
    <text evidence="13">The sequence shown here is derived from an EMBL/GenBank/DDBJ whole genome shotgun (WGS) entry which is preliminary data.</text>
</comment>
<name>A0A8H5LMF2_9AGAR</name>
<dbReference type="Gene3D" id="3.30.40.10">
    <property type="entry name" value="Zinc/RING finger domain, C3HC4 (zinc finger)"/>
    <property type="match status" value="1"/>
</dbReference>
<dbReference type="PANTHER" id="PTHR15090:SF0">
    <property type="entry name" value="SEQUESTOSOME-1"/>
    <property type="match status" value="1"/>
</dbReference>
<evidence type="ECO:0000259" key="12">
    <source>
        <dbReference type="PROSITE" id="PS51873"/>
    </source>
</evidence>
<feature type="domain" description="RING-type" evidence="12">
    <location>
        <begin position="495"/>
        <end position="720"/>
    </location>
</feature>
<keyword evidence="6" id="KW-0862">Zinc</keyword>
<dbReference type="PROSITE" id="PS50135">
    <property type="entry name" value="ZF_ZZ_2"/>
    <property type="match status" value="2"/>
</dbReference>
<dbReference type="Pfam" id="PF00569">
    <property type="entry name" value="ZZ"/>
    <property type="match status" value="2"/>
</dbReference>
<sequence>MKASWNQPSSSSSSSKVHKVEKSLSTWVPSYSTNENISTSLDALDVDGILEKICDGKQEIVSLRGSSQYGDKLGKRISASTCGLAALNFARIAFRLEKDENMQGLELLSELLSRKTVEGITSICDYWKSDSHLEIEELLKVPVFRNTLALQTCTYSEATKQRFYDLLQDMEDASSDHSVIAIITRPPEIVACLKIRIADRDVYVIFDSHPRPTHPDGLGFIINSSIKMATAYLSDLLSFDQNILKDPSLQWQAQLLGYFSGHILLPLEEEPSTTEIILESSMALLSSYADVASEKARVSELREKVEELERQHRHMEERAKHLERRRREEYEQHQKTIRSYEREREKSQGRTSSRSGHYFFHPPSIFPSLSSSSHQTPPPIQNGEGDWQVVGRPRKDDKGKGRMQPAPSQGSSFNDPQNRSYASITSDTRRGSSPPRYAALSGQKPTMPGGFLDPDAAVSDLDRDIAIAMELQREFEVENQQLRNQREMLQSMVPVAFECSICFDEYSQDSVARVEGCEHSFCRDCLRGHAKAKISERRFPIFCPLCTTDRNKIEHGVVDENVIQQIGISEEDYKIFEELQITSFCVPLHCRGCAHTMFVDRQELQETKIISCPWPGCQFVWCKACQQQIEVGGPQHSCDGSSELRHLMQQQGWKTCPGCSTPVQKSEGCNHMTCITPACNTHFCYIDGGMIIKGGIRKEIQDALNVHYSNYEILRHKVDQAYSLYGTAYIIAWKDDDGEITSIHSDDDLIETVNYFQGGDDAPLSSAASILSGKSFGGRKITIRVDVSMEYEGPSLSDTSSLASFDDFRGRNTSQHSFSIPAPQGEPEDDSVTVSSKDFGSNSLRRTPPSQVSNPFDGDDASSPESFTSPMPSSQGKKPHHSELSQDSGELIERASDFTFSDGSLVSNAAHRYPEDPSAVFEQLRLQDALSDASSVHRDIGGNARGQAWLKEQEERVIVSKLGMLPQPSESDDASFSLNDGLDGDLALERNNRGSYYYTYTYTASSQGQDENSYPEYPEVGQSENGVLPEPMQPRPSSMHLNWVASQQANLRRELRPSPSAPSLNTYHSDPLPARRSSTPLDDPFAYESKDLPFVPLSEPPENILTDCSNCGVMLDTIRYVCSTCGEKEPKQRITASKGKGRDTADPHGSTHDPIHHNCSNSYLSMVGSYETTYPPPPPTNGAFSSSPTIVGSLESLSHFRQYHHSQHPQPPQHPSRPLHSLPSLSSFPSLFGLCRPFGCPPATQPHITSHAPVIVGYELCPQCINTAGRDHAIFAAAPGPAVPSSPEDPQQALSWRKAAPKKGHLRHAYHEKLWGQRGWENVVQEESSVSTCSTCSAVTSSQRYKCAVCSRISLCRACYSQVHDIHPSHPFILVPDKPKRSLSEPDFMANQNFDPGEEQSMKHPGVQCFHCMRDIFGARFHCAICPDVDICSNCESAGLPGNLHSSEGGHDSSHILIKIPFPLGTTQVQNASRRAILLWKVRDAANVGYPAAGHESTQDMANYAGTVVGTGSSSTTLLDSPDNHQISCNQCRSPIVGVRYQCAHCPSLPTSYNLCTNCESRSYIIHDPMHIFFKLPRPVQHPIQSPFPLLTQLYRIPAGPSTPLIRQNDPRAYLKQLKHESAICDRCMDRIQGEWFHCVYCPQDLCETCEALDTHDDTHFFVVFKSNINMLEFKNFVHLDENRQMPILQYPVYQRS</sequence>
<dbReference type="CDD" id="cd22584">
    <property type="entry name" value="Rcat_RBR_unk"/>
    <property type="match status" value="1"/>
</dbReference>
<dbReference type="GO" id="GO:0016740">
    <property type="term" value="F:transferase activity"/>
    <property type="evidence" value="ECO:0007669"/>
    <property type="project" value="UniProtKB-KW"/>
</dbReference>
<dbReference type="CDD" id="cd02340">
    <property type="entry name" value="ZZ_NBR1_like"/>
    <property type="match status" value="2"/>
</dbReference>
<evidence type="ECO:0000256" key="3">
    <source>
        <dbReference type="ARBA" id="ARBA00022737"/>
    </source>
</evidence>
<evidence type="ECO:0000256" key="1">
    <source>
        <dbReference type="ARBA" id="ARBA00022679"/>
    </source>
</evidence>
<evidence type="ECO:0000256" key="7">
    <source>
        <dbReference type="PROSITE-ProRule" id="PRU00228"/>
    </source>
</evidence>
<dbReference type="InterPro" id="IPR017907">
    <property type="entry name" value="Znf_RING_CS"/>
</dbReference>
<dbReference type="OrthoDB" id="661148at2759"/>
<dbReference type="CDD" id="cd14686">
    <property type="entry name" value="bZIP"/>
    <property type="match status" value="1"/>
</dbReference>
<dbReference type="GO" id="GO:0035973">
    <property type="term" value="P:aggrephagy"/>
    <property type="evidence" value="ECO:0007669"/>
    <property type="project" value="TreeGrafter"/>
</dbReference>
<feature type="region of interest" description="Disordered" evidence="9">
    <location>
        <begin position="1129"/>
        <end position="1157"/>
    </location>
</feature>
<reference evidence="13 14" key="1">
    <citation type="journal article" date="2020" name="ISME J.">
        <title>Uncovering the hidden diversity of litter-decomposition mechanisms in mushroom-forming fungi.</title>
        <authorList>
            <person name="Floudas D."/>
            <person name="Bentzer J."/>
            <person name="Ahren D."/>
            <person name="Johansson T."/>
            <person name="Persson P."/>
            <person name="Tunlid A."/>
        </authorList>
    </citation>
    <scope>NUCLEOTIDE SEQUENCE [LARGE SCALE GENOMIC DNA]</scope>
    <source>
        <strain evidence="13 14">CBS 146.42</strain>
    </source>
</reference>
<dbReference type="PROSITE" id="PS51873">
    <property type="entry name" value="TRIAD"/>
    <property type="match status" value="1"/>
</dbReference>
<dbReference type="SMART" id="SM00291">
    <property type="entry name" value="ZnF_ZZ"/>
    <property type="match status" value="4"/>
</dbReference>
<evidence type="ECO:0000313" key="13">
    <source>
        <dbReference type="EMBL" id="KAF5362469.1"/>
    </source>
</evidence>
<dbReference type="PANTHER" id="PTHR15090">
    <property type="entry name" value="SEQUESTOSOME 1-RELATED"/>
    <property type="match status" value="1"/>
</dbReference>
<protein>
    <submittedName>
        <fullName evidence="13">Uncharacterized protein</fullName>
    </submittedName>
</protein>
<evidence type="ECO:0000256" key="9">
    <source>
        <dbReference type="SAM" id="MobiDB-lite"/>
    </source>
</evidence>
<feature type="compositionally biased region" description="Basic and acidic residues" evidence="9">
    <location>
        <begin position="309"/>
        <end position="348"/>
    </location>
</feature>
<organism evidence="13 14">
    <name type="scientific">Leucocoprinus leucothites</name>
    <dbReference type="NCBI Taxonomy" id="201217"/>
    <lineage>
        <taxon>Eukaryota</taxon>
        <taxon>Fungi</taxon>
        <taxon>Dikarya</taxon>
        <taxon>Basidiomycota</taxon>
        <taxon>Agaricomycotina</taxon>
        <taxon>Agaricomycetes</taxon>
        <taxon>Agaricomycetidae</taxon>
        <taxon>Agaricales</taxon>
        <taxon>Agaricineae</taxon>
        <taxon>Agaricaceae</taxon>
        <taxon>Leucocoprinus</taxon>
    </lineage>
</organism>
<feature type="compositionally biased region" description="Polar residues" evidence="9">
    <location>
        <begin position="406"/>
        <end position="426"/>
    </location>
</feature>
<dbReference type="InterPro" id="IPR000433">
    <property type="entry name" value="Znf_ZZ"/>
</dbReference>
<dbReference type="PROSITE" id="PS50089">
    <property type="entry name" value="ZF_RING_2"/>
    <property type="match status" value="1"/>
</dbReference>
<keyword evidence="5" id="KW-0833">Ubl conjugation pathway</keyword>
<dbReference type="GO" id="GO:0044753">
    <property type="term" value="C:amphisome"/>
    <property type="evidence" value="ECO:0007669"/>
    <property type="project" value="TreeGrafter"/>
</dbReference>
<accession>A0A8H5LMF2</accession>